<accession>A0A1H9TL30</accession>
<dbReference type="Proteomes" id="UP000199572">
    <property type="component" value="Unassembled WGS sequence"/>
</dbReference>
<dbReference type="EMBL" id="FOGG01000023">
    <property type="protein sequence ID" value="SER97871.1"/>
    <property type="molecule type" value="Genomic_DNA"/>
</dbReference>
<proteinExistence type="predicted"/>
<keyword evidence="2" id="KW-1185">Reference proteome</keyword>
<evidence type="ECO:0000313" key="1">
    <source>
        <dbReference type="EMBL" id="SER97871.1"/>
    </source>
</evidence>
<protein>
    <submittedName>
        <fullName evidence="1">Uncharacterized protein</fullName>
    </submittedName>
</protein>
<evidence type="ECO:0000313" key="2">
    <source>
        <dbReference type="Proteomes" id="UP000199572"/>
    </source>
</evidence>
<sequence length="51" mass="5637">MNAKKLMACYYSLSQPEYNGNEVIGTEDCQCSAKPLSRSPNKIILDKNAKA</sequence>
<name>A0A1H9TL30_9SPHI</name>
<reference evidence="1 2" key="1">
    <citation type="submission" date="2016-10" db="EMBL/GenBank/DDBJ databases">
        <authorList>
            <person name="de Groot N.N."/>
        </authorList>
    </citation>
    <scope>NUCLEOTIDE SEQUENCE [LARGE SCALE GENOMIC DNA]</scope>
    <source>
        <strain evidence="1 2">DSM 18610</strain>
    </source>
</reference>
<dbReference type="AlphaFoldDB" id="A0A1H9TL30"/>
<organism evidence="1 2">
    <name type="scientific">Pedobacter rhizosphaerae</name>
    <dbReference type="NCBI Taxonomy" id="390241"/>
    <lineage>
        <taxon>Bacteria</taxon>
        <taxon>Pseudomonadati</taxon>
        <taxon>Bacteroidota</taxon>
        <taxon>Sphingobacteriia</taxon>
        <taxon>Sphingobacteriales</taxon>
        <taxon>Sphingobacteriaceae</taxon>
        <taxon>Pedobacter</taxon>
    </lineage>
</organism>
<gene>
    <name evidence="1" type="ORF">SAMN04488023_12352</name>
</gene>